<comment type="caution">
    <text evidence="2">The sequence shown here is derived from an EMBL/GenBank/DDBJ whole genome shotgun (WGS) entry which is preliminary data.</text>
</comment>
<gene>
    <name evidence="2" type="ORF">OGAPHI_003979</name>
</gene>
<keyword evidence="3" id="KW-1185">Reference proteome</keyword>
<keyword evidence="1" id="KW-0472">Membrane</keyword>
<evidence type="ECO:0000313" key="3">
    <source>
        <dbReference type="Proteomes" id="UP000769157"/>
    </source>
</evidence>
<dbReference type="Proteomes" id="UP000769157">
    <property type="component" value="Unassembled WGS sequence"/>
</dbReference>
<feature type="transmembrane region" description="Helical" evidence="1">
    <location>
        <begin position="228"/>
        <end position="249"/>
    </location>
</feature>
<protein>
    <submittedName>
        <fullName evidence="2">Uncharacterized protein</fullName>
    </submittedName>
</protein>
<sequence length="385" mass="43236">MFALETKPIFMLSIPAKRDLVAHLAILLLFFLSSSAKIRPLDPLKRTFQSLDGDGAYWFKALMDRVGDEVLVDESGLQRQVGSTVQVRLWEIQWRIVAVFVNFQSVSVVSFVEKDLAVFLGHLDVPRVTGSSSTHQLRENGVGDKHSRLFVLGQLLDDWVLGGGWVDDGFVLNVQNLRLERLKLLDVSVHLSKGLQVAAVSHLQVQLCELAEFNFRNELPLGVHLNGWISHLFVFLISVVEVSVIRIRITWVLVALLRTRGLASDDVTWLSTWLLVLDSVSSTKNGLLVSRNSVTVIHNTELLFFLFSTEKLGSRGTVSMVLILTLLVLVLELLLLELVLFRLLPVGSLSESVTLGERSVWNSAELETFWNHTGRSPGVLWRRKL</sequence>
<proteinExistence type="predicted"/>
<feature type="transmembrane region" description="Helical" evidence="1">
    <location>
        <begin position="321"/>
        <end position="344"/>
    </location>
</feature>
<evidence type="ECO:0000313" key="2">
    <source>
        <dbReference type="EMBL" id="KAH3665791.1"/>
    </source>
</evidence>
<dbReference type="GeneID" id="70235944"/>
<reference evidence="2" key="2">
    <citation type="submission" date="2021-01" db="EMBL/GenBank/DDBJ databases">
        <authorList>
            <person name="Schikora-Tamarit M.A."/>
        </authorList>
    </citation>
    <scope>NUCLEOTIDE SEQUENCE</scope>
    <source>
        <strain evidence="2">CBS6075</strain>
    </source>
</reference>
<keyword evidence="1" id="KW-0812">Transmembrane</keyword>
<reference evidence="2" key="1">
    <citation type="journal article" date="2021" name="Open Biol.">
        <title>Shared evolutionary footprints suggest mitochondrial oxidative damage underlies multiple complex I losses in fungi.</title>
        <authorList>
            <person name="Schikora-Tamarit M.A."/>
            <person name="Marcet-Houben M."/>
            <person name="Nosek J."/>
            <person name="Gabaldon T."/>
        </authorList>
    </citation>
    <scope>NUCLEOTIDE SEQUENCE</scope>
    <source>
        <strain evidence="2">CBS6075</strain>
    </source>
</reference>
<accession>A0A9P8T4J7</accession>
<dbReference type="EMBL" id="JAEUBE010000295">
    <property type="protein sequence ID" value="KAH3665791.1"/>
    <property type="molecule type" value="Genomic_DNA"/>
</dbReference>
<organism evidence="2 3">
    <name type="scientific">Ogataea philodendri</name>
    <dbReference type="NCBI Taxonomy" id="1378263"/>
    <lineage>
        <taxon>Eukaryota</taxon>
        <taxon>Fungi</taxon>
        <taxon>Dikarya</taxon>
        <taxon>Ascomycota</taxon>
        <taxon>Saccharomycotina</taxon>
        <taxon>Pichiomycetes</taxon>
        <taxon>Pichiales</taxon>
        <taxon>Pichiaceae</taxon>
        <taxon>Ogataea</taxon>
    </lineage>
</organism>
<dbReference type="AlphaFoldDB" id="A0A9P8T4J7"/>
<evidence type="ECO:0000256" key="1">
    <source>
        <dbReference type="SAM" id="Phobius"/>
    </source>
</evidence>
<keyword evidence="1" id="KW-1133">Transmembrane helix</keyword>
<dbReference type="RefSeq" id="XP_046060995.1">
    <property type="nucleotide sequence ID" value="XM_046205008.1"/>
</dbReference>
<name>A0A9P8T4J7_9ASCO</name>